<keyword evidence="2" id="KW-1185">Reference proteome</keyword>
<name>A0ACC1NM14_9HYPO</name>
<comment type="caution">
    <text evidence="1">The sequence shown here is derived from an EMBL/GenBank/DDBJ whole genome shotgun (WGS) entry which is preliminary data.</text>
</comment>
<sequence length="250" mass="26692">MASQASRVIVVTGASRGLGLEFVRQLSGNPDNFVIGVVRNPSKARESDVLSRSNVALVQADLSKLDTFSNVAAEIAKLSGGKIDILINNAGVMIGAGASFELGISKSTPDEWRDQFHLNVTSIVFFTIALLDQLEAGTDKKVINLASMLGDLTYTLANPSLHFASYSTTKAALTIATSKFHVEFQDKGFIFIALNPGWVNTDLAGEGAGAIAPLQPEQSVSQSLELVFRSGREDSGQYFSLNGRKEAVTH</sequence>
<proteinExistence type="predicted"/>
<gene>
    <name evidence="1" type="ORF">NQ176_g2710</name>
</gene>
<evidence type="ECO:0000313" key="1">
    <source>
        <dbReference type="EMBL" id="KAJ2980325.1"/>
    </source>
</evidence>
<dbReference type="EMBL" id="JANJQO010000207">
    <property type="protein sequence ID" value="KAJ2980325.1"/>
    <property type="molecule type" value="Genomic_DNA"/>
</dbReference>
<organism evidence="1 2">
    <name type="scientific">Zarea fungicola</name>
    <dbReference type="NCBI Taxonomy" id="93591"/>
    <lineage>
        <taxon>Eukaryota</taxon>
        <taxon>Fungi</taxon>
        <taxon>Dikarya</taxon>
        <taxon>Ascomycota</taxon>
        <taxon>Pezizomycotina</taxon>
        <taxon>Sordariomycetes</taxon>
        <taxon>Hypocreomycetidae</taxon>
        <taxon>Hypocreales</taxon>
        <taxon>Cordycipitaceae</taxon>
        <taxon>Zarea</taxon>
    </lineage>
</organism>
<dbReference type="Proteomes" id="UP001143910">
    <property type="component" value="Unassembled WGS sequence"/>
</dbReference>
<accession>A0ACC1NM14</accession>
<evidence type="ECO:0000313" key="2">
    <source>
        <dbReference type="Proteomes" id="UP001143910"/>
    </source>
</evidence>
<reference evidence="1" key="1">
    <citation type="submission" date="2022-08" db="EMBL/GenBank/DDBJ databases">
        <title>Genome Sequence of Lecanicillium fungicola.</title>
        <authorList>
            <person name="Buettner E."/>
        </authorList>
    </citation>
    <scope>NUCLEOTIDE SEQUENCE</scope>
    <source>
        <strain evidence="1">Babe33</strain>
    </source>
</reference>
<protein>
    <submittedName>
        <fullName evidence="1">Uncharacterized protein</fullName>
    </submittedName>
</protein>